<dbReference type="InterPro" id="IPR029510">
    <property type="entry name" value="Ald_DH_CS_GLU"/>
</dbReference>
<dbReference type="VEuPathDB" id="VectorBase:GAUT047688"/>
<dbReference type="SUPFAM" id="SSF53720">
    <property type="entry name" value="ALDH-like"/>
    <property type="match status" value="1"/>
</dbReference>
<evidence type="ECO:0000256" key="2">
    <source>
        <dbReference type="ARBA" id="ARBA00019842"/>
    </source>
</evidence>
<evidence type="ECO:0000256" key="3">
    <source>
        <dbReference type="ARBA" id="ARBA00023002"/>
    </source>
</evidence>
<dbReference type="PANTHER" id="PTHR43353">
    <property type="entry name" value="SUCCINATE-SEMIALDEHYDE DEHYDROGENASE, MITOCHONDRIAL"/>
    <property type="match status" value="1"/>
</dbReference>
<feature type="active site" evidence="5">
    <location>
        <position position="135"/>
    </location>
</feature>
<protein>
    <recommendedName>
        <fullName evidence="2">Succinate-semialdehyde dehydrogenase, mitochondrial</fullName>
        <ecNumber evidence="1">1.2.1.24</ecNumber>
    </recommendedName>
    <alternativeName>
        <fullName evidence="4">NAD(+)-dependent succinic semialdehyde dehydrogenase</fullName>
    </alternativeName>
</protein>
<name>A0A1A9VU48_GLOAU</name>
<evidence type="ECO:0000313" key="9">
    <source>
        <dbReference type="Proteomes" id="UP000078200"/>
    </source>
</evidence>
<sequence length="185" mass="19958">MENTDAIITAESGKPITEAKREVLYGSSPHTRMITRKAGDALVAGNNQISLTLSFFLNKTSLMLLGCTLVVKPSSFTPLTCLIVTRLAEEAGFCQGGENMCNSHDIQIISFTGSTRIGQIVYGLCSKTMKRISLELGGNAPLIVFDSADLKNAVENALAAKFRNCGQACIAANRIFDKREYISNS</sequence>
<dbReference type="EnsemblMetazoa" id="GAUT047688-RA">
    <property type="protein sequence ID" value="GAUT047688-PA"/>
    <property type="gene ID" value="GAUT047688"/>
</dbReference>
<comment type="similarity">
    <text evidence="6">Belongs to the aldehyde dehydrogenase family.</text>
</comment>
<dbReference type="GO" id="GO:0009450">
    <property type="term" value="P:gamma-aminobutyric acid catabolic process"/>
    <property type="evidence" value="ECO:0007669"/>
    <property type="project" value="TreeGrafter"/>
</dbReference>
<dbReference type="InterPro" id="IPR016162">
    <property type="entry name" value="Ald_DH_N"/>
</dbReference>
<proteinExistence type="inferred from homology"/>
<evidence type="ECO:0000256" key="5">
    <source>
        <dbReference type="PROSITE-ProRule" id="PRU10007"/>
    </source>
</evidence>
<dbReference type="PANTHER" id="PTHR43353:SF5">
    <property type="entry name" value="SUCCINATE-SEMIALDEHYDE DEHYDROGENASE, MITOCHONDRIAL"/>
    <property type="match status" value="1"/>
</dbReference>
<keyword evidence="3 6" id="KW-0560">Oxidoreductase</keyword>
<dbReference type="Pfam" id="PF00171">
    <property type="entry name" value="Aldedh"/>
    <property type="match status" value="1"/>
</dbReference>
<keyword evidence="9" id="KW-1185">Reference proteome</keyword>
<accession>A0A1A9VU48</accession>
<evidence type="ECO:0000256" key="1">
    <source>
        <dbReference type="ARBA" id="ARBA00013051"/>
    </source>
</evidence>
<evidence type="ECO:0000259" key="7">
    <source>
        <dbReference type="Pfam" id="PF00171"/>
    </source>
</evidence>
<evidence type="ECO:0000256" key="6">
    <source>
        <dbReference type="RuleBase" id="RU003345"/>
    </source>
</evidence>
<dbReference type="InterPro" id="IPR016160">
    <property type="entry name" value="Ald_DH_CS_CYS"/>
</dbReference>
<feature type="domain" description="Aldehyde dehydrogenase" evidence="7">
    <location>
        <begin position="63"/>
        <end position="176"/>
    </location>
</feature>
<dbReference type="InterPro" id="IPR015590">
    <property type="entry name" value="Aldehyde_DH_dom"/>
</dbReference>
<dbReference type="InterPro" id="IPR050740">
    <property type="entry name" value="Aldehyde_DH_Superfamily"/>
</dbReference>
<dbReference type="InterPro" id="IPR016161">
    <property type="entry name" value="Ald_DH/histidinol_DH"/>
</dbReference>
<dbReference type="Gene3D" id="3.40.605.10">
    <property type="entry name" value="Aldehyde Dehydrogenase, Chain A, domain 1"/>
    <property type="match status" value="1"/>
</dbReference>
<dbReference type="EC" id="1.2.1.24" evidence="1"/>
<dbReference type="Proteomes" id="UP000078200">
    <property type="component" value="Unassembled WGS sequence"/>
</dbReference>
<dbReference type="GO" id="GO:0004777">
    <property type="term" value="F:succinate-semialdehyde dehydrogenase (NAD+) activity"/>
    <property type="evidence" value="ECO:0007669"/>
    <property type="project" value="UniProtKB-EC"/>
</dbReference>
<dbReference type="AlphaFoldDB" id="A0A1A9VU48"/>
<dbReference type="PROSITE" id="PS00070">
    <property type="entry name" value="ALDEHYDE_DEHYDR_CYS"/>
    <property type="match status" value="1"/>
</dbReference>
<evidence type="ECO:0000256" key="4">
    <source>
        <dbReference type="ARBA" id="ARBA00030806"/>
    </source>
</evidence>
<dbReference type="PROSITE" id="PS00687">
    <property type="entry name" value="ALDEHYDE_DEHYDR_GLU"/>
    <property type="match status" value="1"/>
</dbReference>
<organism evidence="8 9">
    <name type="scientific">Glossina austeni</name>
    <name type="common">Savannah tsetse fly</name>
    <dbReference type="NCBI Taxonomy" id="7395"/>
    <lineage>
        <taxon>Eukaryota</taxon>
        <taxon>Metazoa</taxon>
        <taxon>Ecdysozoa</taxon>
        <taxon>Arthropoda</taxon>
        <taxon>Hexapoda</taxon>
        <taxon>Insecta</taxon>
        <taxon>Pterygota</taxon>
        <taxon>Neoptera</taxon>
        <taxon>Endopterygota</taxon>
        <taxon>Diptera</taxon>
        <taxon>Brachycera</taxon>
        <taxon>Muscomorpha</taxon>
        <taxon>Hippoboscoidea</taxon>
        <taxon>Glossinidae</taxon>
        <taxon>Glossina</taxon>
    </lineage>
</organism>
<dbReference type="STRING" id="7395.A0A1A9VU48"/>
<reference evidence="8" key="1">
    <citation type="submission" date="2020-05" db="UniProtKB">
        <authorList>
            <consortium name="EnsemblMetazoa"/>
        </authorList>
    </citation>
    <scope>IDENTIFICATION</scope>
    <source>
        <strain evidence="8">TTRI</strain>
    </source>
</reference>
<evidence type="ECO:0000313" key="8">
    <source>
        <dbReference type="EnsemblMetazoa" id="GAUT047688-PA"/>
    </source>
</evidence>